<name>A0AAU8ANX9_9RHOB</name>
<accession>A0AAU8ANX9</accession>
<sequence>MISADSTQTFAPRGQHGAGHGFFSRLTRMVAGAFAARDAFEQLSRESDASLRARNTTREGECARIARML</sequence>
<reference evidence="1" key="1">
    <citation type="submission" date="2023-02" db="EMBL/GenBank/DDBJ databases">
        <title>Description and genomic characterization of Salipiger bruguierae sp. nov., isolated from the sediment of mangrove plant Bruguiera sexangula.</title>
        <authorList>
            <person name="Long M."/>
        </authorList>
    </citation>
    <scope>NUCLEOTIDE SEQUENCE</scope>
    <source>
        <strain evidence="1">H15</strain>
    </source>
</reference>
<evidence type="ECO:0000313" key="1">
    <source>
        <dbReference type="EMBL" id="XCC96210.1"/>
    </source>
</evidence>
<organism evidence="1">
    <name type="scientific">Alloyangia sp. H15</name>
    <dbReference type="NCBI Taxonomy" id="3029062"/>
    <lineage>
        <taxon>Bacteria</taxon>
        <taxon>Pseudomonadati</taxon>
        <taxon>Pseudomonadota</taxon>
        <taxon>Alphaproteobacteria</taxon>
        <taxon>Rhodobacterales</taxon>
        <taxon>Roseobacteraceae</taxon>
        <taxon>Alloyangia</taxon>
    </lineage>
</organism>
<dbReference type="RefSeq" id="WP_353475076.1">
    <property type="nucleotide sequence ID" value="NZ_CP123385.1"/>
</dbReference>
<gene>
    <name evidence="1" type="ORF">PVT71_16075</name>
</gene>
<proteinExistence type="predicted"/>
<dbReference type="AlphaFoldDB" id="A0AAU8ANX9"/>
<protein>
    <submittedName>
        <fullName evidence="1">Uncharacterized protein</fullName>
    </submittedName>
</protein>
<dbReference type="EMBL" id="CP123385">
    <property type="protein sequence ID" value="XCC96210.1"/>
    <property type="molecule type" value="Genomic_DNA"/>
</dbReference>